<dbReference type="EMBL" id="FZOO01000003">
    <property type="protein sequence ID" value="SNS33060.1"/>
    <property type="molecule type" value="Genomic_DNA"/>
</dbReference>
<organism evidence="1 2">
    <name type="scientific">Geodermatophilus pulveris</name>
    <dbReference type="NCBI Taxonomy" id="1564159"/>
    <lineage>
        <taxon>Bacteria</taxon>
        <taxon>Bacillati</taxon>
        <taxon>Actinomycetota</taxon>
        <taxon>Actinomycetes</taxon>
        <taxon>Geodermatophilales</taxon>
        <taxon>Geodermatophilaceae</taxon>
        <taxon>Geodermatophilus</taxon>
    </lineage>
</organism>
<protein>
    <submittedName>
        <fullName evidence="1">Uncharacterized protein</fullName>
    </submittedName>
</protein>
<keyword evidence="2" id="KW-1185">Reference proteome</keyword>
<dbReference type="AlphaFoldDB" id="A0A239DKT1"/>
<accession>A0A239DKT1</accession>
<reference evidence="2" key="1">
    <citation type="submission" date="2017-06" db="EMBL/GenBank/DDBJ databases">
        <authorList>
            <person name="Varghese N."/>
            <person name="Submissions S."/>
        </authorList>
    </citation>
    <scope>NUCLEOTIDE SEQUENCE [LARGE SCALE GENOMIC DNA]</scope>
    <source>
        <strain evidence="2">DSM 46839</strain>
    </source>
</reference>
<name>A0A239DKT1_9ACTN</name>
<evidence type="ECO:0000313" key="2">
    <source>
        <dbReference type="Proteomes" id="UP000198373"/>
    </source>
</evidence>
<gene>
    <name evidence="1" type="ORF">SAMN06893096_103249</name>
</gene>
<evidence type="ECO:0000313" key="1">
    <source>
        <dbReference type="EMBL" id="SNS33060.1"/>
    </source>
</evidence>
<dbReference type="Proteomes" id="UP000198373">
    <property type="component" value="Unassembled WGS sequence"/>
</dbReference>
<proteinExistence type="predicted"/>
<sequence length="48" mass="5345">MALADGAYPDWSTLIVEGPVEVPDLRGRAWFEWSATVQAGEPVHPHER</sequence>